<dbReference type="InterPro" id="IPR029058">
    <property type="entry name" value="AB_hydrolase_fold"/>
</dbReference>
<dbReference type="PATRIC" id="fig|883113.3.peg.1356"/>
<dbReference type="STRING" id="883113.HMPREF9708_01359"/>
<dbReference type="OrthoDB" id="9769481at2"/>
<sequence>MASVFDYLNKQGQEPLTRLSLNEVDILLLTEATYMMSQQTTRDLPEPYTLRAFYDHLQVHYPYFSKQNPFLITENRLKTLNLLAQSLRYGQLELEHLEEVIDSRAQLQFSAVTYRLDANCRLIVYKGTDDTLVGWKEDFNLSYQAVIPAQLEALAYFIDRYDQEGEVDYLLSGHSKGGNLAIYAGMEAEFKQWARFKAIYSFDAPGFQKDILDRWARSVPPAGRIHQYMPQNAVVGQILYPLTQPQVVESTAFRLLQHDTLTWLVDQDRLSKLQATSPESDFARASMAAWIEETSPQNRHAFFSLFFKLLDQCGLRSLNDLSGHYGSFITAFLDRLHQLPSDQRQVLATNIEFFMTHYRSQAVQHRRFKQREFFDRLVQGVREIRLLK</sequence>
<accession>H3NKH0</accession>
<dbReference type="SUPFAM" id="SSF53474">
    <property type="entry name" value="alpha/beta-Hydrolases"/>
    <property type="match status" value="1"/>
</dbReference>
<protein>
    <recommendedName>
        <fullName evidence="3">DUF2974 domain-containing protein</fullName>
    </recommendedName>
</protein>
<dbReference type="eggNOG" id="COG1073">
    <property type="taxonomic scope" value="Bacteria"/>
</dbReference>
<name>H3NKH0_9LACT</name>
<organism evidence="1 2">
    <name type="scientific">Facklamia languida CCUG 37842</name>
    <dbReference type="NCBI Taxonomy" id="883113"/>
    <lineage>
        <taxon>Bacteria</taxon>
        <taxon>Bacillati</taxon>
        <taxon>Bacillota</taxon>
        <taxon>Bacilli</taxon>
        <taxon>Lactobacillales</taxon>
        <taxon>Aerococcaceae</taxon>
        <taxon>Facklamia</taxon>
    </lineage>
</organism>
<dbReference type="AlphaFoldDB" id="H3NKH0"/>
<keyword evidence="2" id="KW-1185">Reference proteome</keyword>
<evidence type="ECO:0008006" key="3">
    <source>
        <dbReference type="Google" id="ProtNLM"/>
    </source>
</evidence>
<dbReference type="Pfam" id="PF11187">
    <property type="entry name" value="Mbeg1-like"/>
    <property type="match status" value="1"/>
</dbReference>
<dbReference type="EMBL" id="AGEG01000015">
    <property type="protein sequence ID" value="EHR36353.1"/>
    <property type="molecule type" value="Genomic_DNA"/>
</dbReference>
<dbReference type="HOGENOM" id="CLU_043142_2_0_9"/>
<dbReference type="RefSeq" id="WP_006309571.1">
    <property type="nucleotide sequence ID" value="NZ_JH601133.1"/>
</dbReference>
<dbReference type="InterPro" id="IPR024499">
    <property type="entry name" value="Mbeg1-like"/>
</dbReference>
<reference evidence="1 2" key="1">
    <citation type="submission" date="2012-01" db="EMBL/GenBank/DDBJ databases">
        <title>The Genome Sequence of Facklamia languida CCUG 37842.</title>
        <authorList>
            <consortium name="The Broad Institute Genome Sequencing Platform"/>
            <person name="Earl A."/>
            <person name="Ward D."/>
            <person name="Feldgarden M."/>
            <person name="Gevers D."/>
            <person name="Huys G."/>
            <person name="Young S.K."/>
            <person name="Zeng Q."/>
            <person name="Gargeya S."/>
            <person name="Fitzgerald M."/>
            <person name="Haas B."/>
            <person name="Abouelleil A."/>
            <person name="Alvarado L."/>
            <person name="Arachchi H.M."/>
            <person name="Berlin A."/>
            <person name="Chapman S.B."/>
            <person name="Gearin G."/>
            <person name="Goldberg J."/>
            <person name="Griggs A."/>
            <person name="Gujja S."/>
            <person name="Hansen M."/>
            <person name="Heiman D."/>
            <person name="Howarth C."/>
            <person name="Larimer J."/>
            <person name="Lui A."/>
            <person name="MacDonald P.J.P."/>
            <person name="McCowen C."/>
            <person name="Montmayeur A."/>
            <person name="Murphy C."/>
            <person name="Neiman D."/>
            <person name="Pearson M."/>
            <person name="Priest M."/>
            <person name="Roberts A."/>
            <person name="Saif S."/>
            <person name="Shea T."/>
            <person name="Sisk P."/>
            <person name="Stolte C."/>
            <person name="Sykes S."/>
            <person name="Wortman J."/>
            <person name="Nusbaum C."/>
            <person name="Birren B."/>
        </authorList>
    </citation>
    <scope>NUCLEOTIDE SEQUENCE [LARGE SCALE GENOMIC DNA]</scope>
    <source>
        <strain evidence="1 2">CCUG 37842</strain>
    </source>
</reference>
<evidence type="ECO:0000313" key="1">
    <source>
        <dbReference type="EMBL" id="EHR36353.1"/>
    </source>
</evidence>
<dbReference type="Proteomes" id="UP000006190">
    <property type="component" value="Unassembled WGS sequence"/>
</dbReference>
<proteinExistence type="predicted"/>
<comment type="caution">
    <text evidence="1">The sequence shown here is derived from an EMBL/GenBank/DDBJ whole genome shotgun (WGS) entry which is preliminary data.</text>
</comment>
<evidence type="ECO:0000313" key="2">
    <source>
        <dbReference type="Proteomes" id="UP000006190"/>
    </source>
</evidence>
<gene>
    <name evidence="1" type="ORF">HMPREF9708_01359</name>
</gene>